<name>A0A7J5BM46_9MICO</name>
<dbReference type="Gene3D" id="3.30.110.70">
    <property type="entry name" value="Hypothetical protein apc22750. Chain B"/>
    <property type="match status" value="1"/>
</dbReference>
<dbReference type="OrthoDB" id="9796448at2"/>
<evidence type="ECO:0000256" key="2">
    <source>
        <dbReference type="HAMAP-Rule" id="MF_00338"/>
    </source>
</evidence>
<organism evidence="4 5">
    <name type="scientific">Pseudoclavibacter chungangensis</name>
    <dbReference type="NCBI Taxonomy" id="587635"/>
    <lineage>
        <taxon>Bacteria</taxon>
        <taxon>Bacillati</taxon>
        <taxon>Actinomycetota</taxon>
        <taxon>Actinomycetes</taxon>
        <taxon>Micrococcales</taxon>
        <taxon>Microbacteriaceae</taxon>
        <taxon>Pseudoclavibacter</taxon>
    </lineage>
</organism>
<protein>
    <recommendedName>
        <fullName evidence="2">UPF0145 protein F8O01_16990</fullName>
    </recommendedName>
</protein>
<dbReference type="InterPro" id="IPR035439">
    <property type="entry name" value="UPF0145_dom_sf"/>
</dbReference>
<comment type="similarity">
    <text evidence="1 2">Belongs to the UPF0145 family.</text>
</comment>
<comment type="caution">
    <text evidence="4">The sequence shown here is derived from an EMBL/GenBank/DDBJ whole genome shotgun (WGS) entry which is preliminary data.</text>
</comment>
<proteinExistence type="inferred from homology"/>
<evidence type="ECO:0000256" key="3">
    <source>
        <dbReference type="SAM" id="MobiDB-lite"/>
    </source>
</evidence>
<accession>A0A7J5BM46</accession>
<dbReference type="EMBL" id="WBJZ01000033">
    <property type="protein sequence ID" value="KAB1652217.1"/>
    <property type="molecule type" value="Genomic_DNA"/>
</dbReference>
<dbReference type="Proteomes" id="UP000467240">
    <property type="component" value="Unassembled WGS sequence"/>
</dbReference>
<evidence type="ECO:0000313" key="5">
    <source>
        <dbReference type="Proteomes" id="UP000467240"/>
    </source>
</evidence>
<evidence type="ECO:0000313" key="4">
    <source>
        <dbReference type="EMBL" id="KAB1652217.1"/>
    </source>
</evidence>
<dbReference type="PANTHER" id="PTHR34068:SF2">
    <property type="entry name" value="UPF0145 PROTEIN SCO3412"/>
    <property type="match status" value="1"/>
</dbReference>
<dbReference type="Pfam" id="PF01906">
    <property type="entry name" value="YbjQ_1"/>
    <property type="match status" value="1"/>
</dbReference>
<reference evidence="4 5" key="1">
    <citation type="submission" date="2019-09" db="EMBL/GenBank/DDBJ databases">
        <title>Phylogeny of genus Pseudoclavibacter and closely related genus.</title>
        <authorList>
            <person name="Li Y."/>
        </authorList>
    </citation>
    <scope>NUCLEOTIDE SEQUENCE [LARGE SCALE GENOMIC DNA]</scope>
    <source>
        <strain evidence="4 5">DSM 23821</strain>
    </source>
</reference>
<dbReference type="InterPro" id="IPR002765">
    <property type="entry name" value="UPF0145_YbjQ-like"/>
</dbReference>
<feature type="region of interest" description="Disordered" evidence="3">
    <location>
        <begin position="130"/>
        <end position="172"/>
    </location>
</feature>
<sequence>MIVVTTNEVPGHDIVDVFGEVMGLTVRARDMGANWTAGWRSMGGGEIPEFTRLLAEARMQVMGRMVDDALGLGANAVVAMRFDSSEIGNAWTEVCAYGTAVRITRPDGRPVAVQAARAFPGSAYTGGVPPQGPLPAYAPVPPQGGIPQYGSQPGVPPVPGGYQPGQALPPNG</sequence>
<gene>
    <name evidence="4" type="ORF">F8O01_16990</name>
</gene>
<dbReference type="SUPFAM" id="SSF117782">
    <property type="entry name" value="YbjQ-like"/>
    <property type="match status" value="1"/>
</dbReference>
<dbReference type="RefSeq" id="WP_158042097.1">
    <property type="nucleotide sequence ID" value="NZ_JACCFV010000001.1"/>
</dbReference>
<dbReference type="PANTHER" id="PTHR34068">
    <property type="entry name" value="UPF0145 PROTEIN YBJQ"/>
    <property type="match status" value="1"/>
</dbReference>
<evidence type="ECO:0000256" key="1">
    <source>
        <dbReference type="ARBA" id="ARBA00010751"/>
    </source>
</evidence>
<dbReference type="AlphaFoldDB" id="A0A7J5BM46"/>
<feature type="compositionally biased region" description="Pro residues" evidence="3">
    <location>
        <begin position="130"/>
        <end position="144"/>
    </location>
</feature>
<keyword evidence="5" id="KW-1185">Reference proteome</keyword>
<dbReference type="HAMAP" id="MF_00338">
    <property type="entry name" value="UPF0145"/>
    <property type="match status" value="1"/>
</dbReference>